<organism evidence="2 3">
    <name type="scientific">Hypsizygus marmoreus</name>
    <name type="common">White beech mushroom</name>
    <name type="synonym">Agaricus marmoreus</name>
    <dbReference type="NCBI Taxonomy" id="39966"/>
    <lineage>
        <taxon>Eukaryota</taxon>
        <taxon>Fungi</taxon>
        <taxon>Dikarya</taxon>
        <taxon>Basidiomycota</taxon>
        <taxon>Agaricomycotina</taxon>
        <taxon>Agaricomycetes</taxon>
        <taxon>Agaricomycetidae</taxon>
        <taxon>Agaricales</taxon>
        <taxon>Tricholomatineae</taxon>
        <taxon>Lyophyllaceae</taxon>
        <taxon>Hypsizygus</taxon>
    </lineage>
</organism>
<evidence type="ECO:0000259" key="1">
    <source>
        <dbReference type="Pfam" id="PF12697"/>
    </source>
</evidence>
<comment type="caution">
    <text evidence="2">The sequence shown here is derived from an EMBL/GenBank/DDBJ whole genome shotgun (WGS) entry which is preliminary data.</text>
</comment>
<dbReference type="InterPro" id="IPR029058">
    <property type="entry name" value="AB_hydrolase_fold"/>
</dbReference>
<feature type="domain" description="AB hydrolase-1" evidence="1">
    <location>
        <begin position="41"/>
        <end position="320"/>
    </location>
</feature>
<name>A0A369KC25_HYPMA</name>
<proteinExistence type="predicted"/>
<dbReference type="EMBL" id="LUEZ02000002">
    <property type="protein sequence ID" value="RDB31000.1"/>
    <property type="molecule type" value="Genomic_DNA"/>
</dbReference>
<sequence>MPETALHTESFIFPSTGATNLQSSAKRYTSVASPAEDGLTLLFAHCLGSHKEQWEPTIERIFQLQQSKDRRDRIREAWTLDWQSHGDAAVLNAEVLKTRPDAVSATEWSEAFEALIRSRLQGHRIVAFGHSAGTGAIMLSMKNFPVQKPPFIAVFLVEPTMLSQELFDAHAKEREHGARATMKVTLERRDSWPSREAAASYLRQRLPWKAWDAPVFDIYIKHGLRTVGESGNESVVLKTSKRQEGLAYPHFAAYIEAAALFAERCDVIPFHMIFGARNDFVPLYIQESLCDRTKGRKPASITRVPGAGHLIVQEQPEGLAVAICDKLNTRNLQISSRL</sequence>
<dbReference type="InterPro" id="IPR000073">
    <property type="entry name" value="AB_hydrolase_1"/>
</dbReference>
<dbReference type="SUPFAM" id="SSF53474">
    <property type="entry name" value="alpha/beta-Hydrolases"/>
    <property type="match status" value="1"/>
</dbReference>
<dbReference type="Gene3D" id="3.40.50.1820">
    <property type="entry name" value="alpha/beta hydrolase"/>
    <property type="match status" value="1"/>
</dbReference>
<accession>A0A369KC25</accession>
<keyword evidence="3" id="KW-1185">Reference proteome</keyword>
<gene>
    <name evidence="2" type="ORF">Hypma_000089</name>
</gene>
<evidence type="ECO:0000313" key="3">
    <source>
        <dbReference type="Proteomes" id="UP000076154"/>
    </source>
</evidence>
<dbReference type="InParanoid" id="A0A369KC25"/>
<dbReference type="Pfam" id="PF12697">
    <property type="entry name" value="Abhydrolase_6"/>
    <property type="match status" value="1"/>
</dbReference>
<dbReference type="OrthoDB" id="94039at2759"/>
<dbReference type="STRING" id="39966.A0A369KC25"/>
<dbReference type="AlphaFoldDB" id="A0A369KC25"/>
<protein>
    <recommendedName>
        <fullName evidence="1">AB hydrolase-1 domain-containing protein</fullName>
    </recommendedName>
</protein>
<reference evidence="2" key="1">
    <citation type="submission" date="2018-04" db="EMBL/GenBank/DDBJ databases">
        <title>Whole genome sequencing of Hypsizygus marmoreus.</title>
        <authorList>
            <person name="Choi I.-G."/>
            <person name="Min B."/>
            <person name="Kim J.-G."/>
            <person name="Kim S."/>
            <person name="Oh Y.-L."/>
            <person name="Kong W.-S."/>
            <person name="Park H."/>
            <person name="Jeong J."/>
            <person name="Song E.-S."/>
        </authorList>
    </citation>
    <scope>NUCLEOTIDE SEQUENCE [LARGE SCALE GENOMIC DNA]</scope>
    <source>
        <strain evidence="2">51987-8</strain>
    </source>
</reference>
<dbReference type="Proteomes" id="UP000076154">
    <property type="component" value="Unassembled WGS sequence"/>
</dbReference>
<evidence type="ECO:0000313" key="2">
    <source>
        <dbReference type="EMBL" id="RDB31000.1"/>
    </source>
</evidence>